<evidence type="ECO:0000256" key="6">
    <source>
        <dbReference type="PROSITE-ProRule" id="PRU10007"/>
    </source>
</evidence>
<evidence type="ECO:0000256" key="1">
    <source>
        <dbReference type="ARBA" id="ARBA00009986"/>
    </source>
</evidence>
<sequence length="503" mass="55943">MANYNKVITELHETFLTGKTKTYEWRDRQLRQLLKLIEENGKAIEDALFKDLHKHANEAQIMETGMVKNDLINAINSLSDWMKPDMVKKDLLVAMDTCFIQSEPFGVTLILGAWNYPIQLTLLPLIGAIAAGNCAVVKPSELSHYTALVLEDLIPKYLDTECIKVINGAVPETTALLKERFDLIFYTGNNVVAKIVMAAAAKNLTPVILELGGKSPVYIDKNIDYNTVARRLVWGKAINSGQTCIAPDYVLCTTDVQNKIIEEMKKVVNDFYGDPSKSEYYGRIINDRHFERVKSLLKGVNIAIGGNVNEKERLISPTVLKDVKTTDHVMQSEIFGPILPIVTVQNEDEAIEYINSGEKPLALYVFSSNDKIVNKFLSQTSSGGVCVNDTLLHAGIQTLPFGGVGHSGIGGYHGKFSFDVFSHKRSVLKRGLGMEFVNNIRYPPYTEKKMKILNLLTGKKVKKTGIMSFLPFVLFGTFLAFVFKSVGVEAIAARIKPLLGKKD</sequence>
<organism evidence="10 11">
    <name type="scientific">Lottia gigantea</name>
    <name type="common">Giant owl limpet</name>
    <dbReference type="NCBI Taxonomy" id="225164"/>
    <lineage>
        <taxon>Eukaryota</taxon>
        <taxon>Metazoa</taxon>
        <taxon>Spiralia</taxon>
        <taxon>Lophotrochozoa</taxon>
        <taxon>Mollusca</taxon>
        <taxon>Gastropoda</taxon>
        <taxon>Patellogastropoda</taxon>
        <taxon>Lottioidea</taxon>
        <taxon>Lottiidae</taxon>
        <taxon>Lottia</taxon>
    </lineage>
</organism>
<keyword evidence="11" id="KW-1185">Reference proteome</keyword>
<dbReference type="CTD" id="20247896"/>
<dbReference type="RefSeq" id="XP_009060246.1">
    <property type="nucleotide sequence ID" value="XM_009061998.1"/>
</dbReference>
<name>V4BKT6_LOTGI</name>
<evidence type="ECO:0000256" key="7">
    <source>
        <dbReference type="RuleBase" id="RU003345"/>
    </source>
</evidence>
<comment type="similarity">
    <text evidence="1 4 7">Belongs to the aldehyde dehydrogenase family.</text>
</comment>
<dbReference type="InterPro" id="IPR012394">
    <property type="entry name" value="Aldehyde_DH_NAD(P)"/>
</dbReference>
<dbReference type="FunFam" id="3.40.309.10:FF:000003">
    <property type="entry name" value="Aldehyde dehydrogenase"/>
    <property type="match status" value="1"/>
</dbReference>
<keyword evidence="8" id="KW-0472">Membrane</keyword>
<evidence type="ECO:0000259" key="9">
    <source>
        <dbReference type="Pfam" id="PF00171"/>
    </source>
</evidence>
<dbReference type="Gene3D" id="3.40.309.10">
    <property type="entry name" value="Aldehyde Dehydrogenase, Chain A, domain 2"/>
    <property type="match status" value="1"/>
</dbReference>
<dbReference type="OrthoDB" id="440325at2759"/>
<proteinExistence type="inferred from homology"/>
<dbReference type="SUPFAM" id="SSF53720">
    <property type="entry name" value="ALDH-like"/>
    <property type="match status" value="1"/>
</dbReference>
<dbReference type="InterPro" id="IPR016161">
    <property type="entry name" value="Ald_DH/histidinol_DH"/>
</dbReference>
<dbReference type="AlphaFoldDB" id="V4BKT6"/>
<dbReference type="GO" id="GO:0005737">
    <property type="term" value="C:cytoplasm"/>
    <property type="evidence" value="ECO:0007669"/>
    <property type="project" value="TreeGrafter"/>
</dbReference>
<dbReference type="InterPro" id="IPR016160">
    <property type="entry name" value="Ald_DH_CS_CYS"/>
</dbReference>
<dbReference type="InterPro" id="IPR016162">
    <property type="entry name" value="Ald_DH_N"/>
</dbReference>
<dbReference type="InterPro" id="IPR016163">
    <property type="entry name" value="Ald_DH_C"/>
</dbReference>
<dbReference type="Pfam" id="PF00171">
    <property type="entry name" value="Aldedh"/>
    <property type="match status" value="1"/>
</dbReference>
<dbReference type="GO" id="GO:0004029">
    <property type="term" value="F:aldehyde dehydrogenase (NAD+) activity"/>
    <property type="evidence" value="ECO:0007669"/>
    <property type="project" value="TreeGrafter"/>
</dbReference>
<dbReference type="PROSITE" id="PS00070">
    <property type="entry name" value="ALDEHYDE_DEHYDR_CYS"/>
    <property type="match status" value="1"/>
</dbReference>
<dbReference type="FunFam" id="3.40.605.10:FF:000004">
    <property type="entry name" value="Aldehyde dehydrogenase"/>
    <property type="match status" value="1"/>
</dbReference>
<evidence type="ECO:0000313" key="11">
    <source>
        <dbReference type="Proteomes" id="UP000030746"/>
    </source>
</evidence>
<reference evidence="10 11" key="1">
    <citation type="journal article" date="2013" name="Nature">
        <title>Insights into bilaterian evolution from three spiralian genomes.</title>
        <authorList>
            <person name="Simakov O."/>
            <person name="Marletaz F."/>
            <person name="Cho S.J."/>
            <person name="Edsinger-Gonzales E."/>
            <person name="Havlak P."/>
            <person name="Hellsten U."/>
            <person name="Kuo D.H."/>
            <person name="Larsson T."/>
            <person name="Lv J."/>
            <person name="Arendt D."/>
            <person name="Savage R."/>
            <person name="Osoegawa K."/>
            <person name="de Jong P."/>
            <person name="Grimwood J."/>
            <person name="Chapman J.A."/>
            <person name="Shapiro H."/>
            <person name="Aerts A."/>
            <person name="Otillar R.P."/>
            <person name="Terry A.Y."/>
            <person name="Boore J.L."/>
            <person name="Grigoriev I.V."/>
            <person name="Lindberg D.R."/>
            <person name="Seaver E.C."/>
            <person name="Weisblat D.A."/>
            <person name="Putnam N.H."/>
            <person name="Rokhsar D.S."/>
        </authorList>
    </citation>
    <scope>NUCLEOTIDE SEQUENCE [LARGE SCALE GENOMIC DNA]</scope>
</reference>
<dbReference type="STRING" id="225164.V4BKT6"/>
<dbReference type="PANTHER" id="PTHR43570:SF16">
    <property type="entry name" value="ALDEHYDE DEHYDROGENASE TYPE III, ISOFORM Q"/>
    <property type="match status" value="1"/>
</dbReference>
<keyword evidence="3" id="KW-0520">NAD</keyword>
<dbReference type="Proteomes" id="UP000030746">
    <property type="component" value="Unassembled WGS sequence"/>
</dbReference>
<evidence type="ECO:0000256" key="5">
    <source>
        <dbReference type="PIRSR" id="PIRSR036492-1"/>
    </source>
</evidence>
<keyword evidence="8" id="KW-1133">Transmembrane helix</keyword>
<evidence type="ECO:0000256" key="3">
    <source>
        <dbReference type="ARBA" id="ARBA00023027"/>
    </source>
</evidence>
<dbReference type="PIRSF" id="PIRSF036492">
    <property type="entry name" value="ALDH"/>
    <property type="match status" value="1"/>
</dbReference>
<accession>V4BKT6</accession>
<gene>
    <name evidence="10" type="ORF">LOTGIDRAFT_229102</name>
</gene>
<feature type="active site" evidence="5">
    <location>
        <position position="244"/>
    </location>
</feature>
<dbReference type="KEGG" id="lgi:LOTGIDRAFT_229102"/>
<feature type="active site" evidence="5 6">
    <location>
        <position position="210"/>
    </location>
</feature>
<keyword evidence="8" id="KW-0812">Transmembrane</keyword>
<protein>
    <recommendedName>
        <fullName evidence="4">Aldehyde dehydrogenase</fullName>
    </recommendedName>
</protein>
<keyword evidence="2 4" id="KW-0560">Oxidoreductase</keyword>
<dbReference type="Gene3D" id="3.40.605.10">
    <property type="entry name" value="Aldehyde Dehydrogenase, Chain A, domain 1"/>
    <property type="match status" value="1"/>
</dbReference>
<evidence type="ECO:0000256" key="8">
    <source>
        <dbReference type="SAM" id="Phobius"/>
    </source>
</evidence>
<evidence type="ECO:0000313" key="10">
    <source>
        <dbReference type="EMBL" id="ESO89209.1"/>
    </source>
</evidence>
<dbReference type="HOGENOM" id="CLU_005391_3_1_1"/>
<dbReference type="PROSITE" id="PS00687">
    <property type="entry name" value="ALDEHYDE_DEHYDR_GLU"/>
    <property type="match status" value="1"/>
</dbReference>
<dbReference type="OMA" id="AVHLTNQ"/>
<feature type="domain" description="Aldehyde dehydrogenase" evidence="9">
    <location>
        <begin position="4"/>
        <end position="426"/>
    </location>
</feature>
<dbReference type="GeneID" id="20247896"/>
<evidence type="ECO:0000256" key="4">
    <source>
        <dbReference type="PIRNR" id="PIRNR036492"/>
    </source>
</evidence>
<dbReference type="PANTHER" id="PTHR43570">
    <property type="entry name" value="ALDEHYDE DEHYDROGENASE"/>
    <property type="match status" value="1"/>
</dbReference>
<feature type="transmembrane region" description="Helical" evidence="8">
    <location>
        <begin position="469"/>
        <end position="492"/>
    </location>
</feature>
<evidence type="ECO:0000256" key="2">
    <source>
        <dbReference type="ARBA" id="ARBA00023002"/>
    </source>
</evidence>
<dbReference type="InterPro" id="IPR015590">
    <property type="entry name" value="Aldehyde_DH_dom"/>
</dbReference>
<dbReference type="InterPro" id="IPR029510">
    <property type="entry name" value="Ald_DH_CS_GLU"/>
</dbReference>
<dbReference type="EMBL" id="KB202619">
    <property type="protein sequence ID" value="ESO89209.1"/>
    <property type="molecule type" value="Genomic_DNA"/>
</dbReference>
<dbReference type="GO" id="GO:0006081">
    <property type="term" value="P:aldehyde metabolic process"/>
    <property type="evidence" value="ECO:0007669"/>
    <property type="project" value="InterPro"/>
</dbReference>